<evidence type="ECO:0000313" key="2">
    <source>
        <dbReference type="Proteomes" id="UP001416858"/>
    </source>
</evidence>
<protein>
    <submittedName>
        <fullName evidence="1">Uncharacterized protein</fullName>
    </submittedName>
</protein>
<dbReference type="Proteomes" id="UP001416858">
    <property type="component" value="Unassembled WGS sequence"/>
</dbReference>
<sequence length="150" mass="17317">MVWTVEDQTRAFLSQIRDRSARSAFYDLVNHFDLDFLQCLADDRDKVSEIVDRVYASPSDSDDVQRIWIDGAMIMLALIKDRRCRCDILTKGVPASPLNLEKSQHMHNVDAIDFHYGVSVTGRYDCVYCGRSFTVFERPGFSEPEWRPTS</sequence>
<reference evidence="1 2" key="1">
    <citation type="submission" date="2024-02" db="EMBL/GenBank/DDBJ databases">
        <title>Rhodopirellula caenicola NBRC 110016.</title>
        <authorList>
            <person name="Ichikawa N."/>
            <person name="Katano-Makiyama Y."/>
            <person name="Hidaka K."/>
        </authorList>
    </citation>
    <scope>NUCLEOTIDE SEQUENCE [LARGE SCALE GENOMIC DNA]</scope>
    <source>
        <strain evidence="1 2">NBRC 110016</strain>
    </source>
</reference>
<evidence type="ECO:0000313" key="1">
    <source>
        <dbReference type="EMBL" id="GAA5505219.1"/>
    </source>
</evidence>
<dbReference type="EMBL" id="BAABRO010000001">
    <property type="protein sequence ID" value="GAA5505219.1"/>
    <property type="molecule type" value="Genomic_DNA"/>
</dbReference>
<name>A0ABP9VJ27_9BACT</name>
<accession>A0ABP9VJ27</accession>
<organism evidence="1 2">
    <name type="scientific">Novipirellula caenicola</name>
    <dbReference type="NCBI Taxonomy" id="1536901"/>
    <lineage>
        <taxon>Bacteria</taxon>
        <taxon>Pseudomonadati</taxon>
        <taxon>Planctomycetota</taxon>
        <taxon>Planctomycetia</taxon>
        <taxon>Pirellulales</taxon>
        <taxon>Pirellulaceae</taxon>
        <taxon>Novipirellula</taxon>
    </lineage>
</organism>
<proteinExistence type="predicted"/>
<gene>
    <name evidence="1" type="ORF">Rcae01_00661</name>
</gene>
<comment type="caution">
    <text evidence="1">The sequence shown here is derived from an EMBL/GenBank/DDBJ whole genome shotgun (WGS) entry which is preliminary data.</text>
</comment>
<keyword evidence="2" id="KW-1185">Reference proteome</keyword>